<dbReference type="AlphaFoldDB" id="A0A517L5N2"/>
<name>A0A517L5N2_9PEZI</name>
<evidence type="ECO:0000313" key="2">
    <source>
        <dbReference type="Proteomes" id="UP000316270"/>
    </source>
</evidence>
<reference evidence="1 2" key="1">
    <citation type="submission" date="2019-07" db="EMBL/GenBank/DDBJ databases">
        <title>Finished genome of Venturia effusa.</title>
        <authorList>
            <person name="Young C.A."/>
            <person name="Cox M.P."/>
            <person name="Ganley A.R.D."/>
            <person name="David W.J."/>
        </authorList>
    </citation>
    <scope>NUCLEOTIDE SEQUENCE [LARGE SCALE GENOMIC DNA]</scope>
    <source>
        <strain evidence="2">albino</strain>
    </source>
</reference>
<proteinExistence type="predicted"/>
<gene>
    <name evidence="1" type="ORF">FKW77_007057</name>
</gene>
<dbReference type="Proteomes" id="UP000316270">
    <property type="component" value="Chromosome 5"/>
</dbReference>
<accession>A0A517L5N2</accession>
<evidence type="ECO:0000313" key="1">
    <source>
        <dbReference type="EMBL" id="QDS70949.1"/>
    </source>
</evidence>
<keyword evidence="2" id="KW-1185">Reference proteome</keyword>
<sequence length="63" mass="6889">MITSQKHNAEVDIFKRTLGVLGEQLGGRISDEEAGTLLQGLGREIRDHNGDKSAEKYWGFAGS</sequence>
<organism evidence="1 2">
    <name type="scientific">Venturia effusa</name>
    <dbReference type="NCBI Taxonomy" id="50376"/>
    <lineage>
        <taxon>Eukaryota</taxon>
        <taxon>Fungi</taxon>
        <taxon>Dikarya</taxon>
        <taxon>Ascomycota</taxon>
        <taxon>Pezizomycotina</taxon>
        <taxon>Dothideomycetes</taxon>
        <taxon>Pleosporomycetidae</taxon>
        <taxon>Venturiales</taxon>
        <taxon>Venturiaceae</taxon>
        <taxon>Venturia</taxon>
    </lineage>
</organism>
<protein>
    <submittedName>
        <fullName evidence="1">Uncharacterized protein</fullName>
    </submittedName>
</protein>
<dbReference type="EMBL" id="CP042189">
    <property type="protein sequence ID" value="QDS70949.1"/>
    <property type="molecule type" value="Genomic_DNA"/>
</dbReference>